<keyword evidence="3" id="KW-1185">Reference proteome</keyword>
<reference evidence="2 3" key="1">
    <citation type="submission" date="2020-07" db="EMBL/GenBank/DDBJ databases">
        <title>Sequencing the genomes of 1000 actinobacteria strains.</title>
        <authorList>
            <person name="Klenk H.-P."/>
        </authorList>
    </citation>
    <scope>NUCLEOTIDE SEQUENCE [LARGE SCALE GENOMIC DNA]</scope>
    <source>
        <strain evidence="2 3">DSM 19082</strain>
    </source>
</reference>
<dbReference type="Proteomes" id="UP000582231">
    <property type="component" value="Unassembled WGS sequence"/>
</dbReference>
<evidence type="ECO:0000256" key="1">
    <source>
        <dbReference type="SAM" id="MobiDB-lite"/>
    </source>
</evidence>
<dbReference type="InterPro" id="IPR028037">
    <property type="entry name" value="Antitoxin_Rv0909/MT0933"/>
</dbReference>
<dbReference type="AlphaFoldDB" id="A0A852RDT8"/>
<gene>
    <name evidence="2" type="ORF">BJ958_002933</name>
</gene>
<evidence type="ECO:0000313" key="2">
    <source>
        <dbReference type="EMBL" id="NYD31387.1"/>
    </source>
</evidence>
<organism evidence="2 3">
    <name type="scientific">Nocardioides kongjuensis</name>
    <dbReference type="NCBI Taxonomy" id="349522"/>
    <lineage>
        <taxon>Bacteria</taxon>
        <taxon>Bacillati</taxon>
        <taxon>Actinomycetota</taxon>
        <taxon>Actinomycetes</taxon>
        <taxon>Propionibacteriales</taxon>
        <taxon>Nocardioidaceae</taxon>
        <taxon>Nocardioides</taxon>
    </lineage>
</organism>
<comment type="caution">
    <text evidence="2">The sequence shown here is derived from an EMBL/GenBank/DDBJ whole genome shotgun (WGS) entry which is preliminary data.</text>
</comment>
<sequence length="85" mass="8682">MGFMDKLKGAKDTVAEKVGEAVDKHGDKIESGLDKAAGFVDDKTGGKYHDKIEGATGKAKDALGKLEGDDGPTGEPPAADTPPSP</sequence>
<dbReference type="Pfam" id="PF14013">
    <property type="entry name" value="MT0933_antitox"/>
    <property type="match status" value="1"/>
</dbReference>
<dbReference type="RefSeq" id="WP_179727531.1">
    <property type="nucleotide sequence ID" value="NZ_BAABEF010000001.1"/>
</dbReference>
<dbReference type="EMBL" id="JACCBF010000001">
    <property type="protein sequence ID" value="NYD31387.1"/>
    <property type="molecule type" value="Genomic_DNA"/>
</dbReference>
<feature type="compositionally biased region" description="Basic and acidic residues" evidence="1">
    <location>
        <begin position="41"/>
        <end position="68"/>
    </location>
</feature>
<evidence type="ECO:0000313" key="3">
    <source>
        <dbReference type="Proteomes" id="UP000582231"/>
    </source>
</evidence>
<feature type="region of interest" description="Disordered" evidence="1">
    <location>
        <begin position="41"/>
        <end position="85"/>
    </location>
</feature>
<protein>
    <submittedName>
        <fullName evidence="2">Uncharacterized protein YjbJ (UPF0337 family)</fullName>
    </submittedName>
</protein>
<name>A0A852RDT8_9ACTN</name>
<accession>A0A852RDT8</accession>
<proteinExistence type="predicted"/>